<evidence type="ECO:0000313" key="2">
    <source>
        <dbReference type="Proteomes" id="UP000607653"/>
    </source>
</evidence>
<dbReference type="InterPro" id="IPR027850">
    <property type="entry name" value="DUF4504"/>
</dbReference>
<dbReference type="AlphaFoldDB" id="A0A822Z344"/>
<dbReference type="EMBL" id="DUZY01000004">
    <property type="protein sequence ID" value="DAD35928.1"/>
    <property type="molecule type" value="Genomic_DNA"/>
</dbReference>
<evidence type="ECO:0000313" key="1">
    <source>
        <dbReference type="EMBL" id="DAD35928.1"/>
    </source>
</evidence>
<sequence length="180" mass="20979">MGGRVTLIKSTLANLLVYFLFVFKIPTREAKRIEKMTRDFLWEPGQEKDHLIRWEIVSRSKEEGGLGLGNITFKNVALLGKWLWRWPLERERLWHEVVASIYGCSGNGWDAGVSRWATLATPWKAIHCILPQFLRFVSFSVPYDLSMGGKNEPWAEEFLASMMTKWERCKQAWGNLQMEK</sequence>
<dbReference type="Pfam" id="PF14953">
    <property type="entry name" value="DUF4504"/>
    <property type="match status" value="1"/>
</dbReference>
<dbReference type="PANTHER" id="PTHR33116">
    <property type="entry name" value="REVERSE TRANSCRIPTASE ZINC-BINDING DOMAIN-CONTAINING PROTEIN-RELATED-RELATED"/>
    <property type="match status" value="1"/>
</dbReference>
<dbReference type="PANTHER" id="PTHR33116:SF78">
    <property type="entry name" value="OS12G0587133 PROTEIN"/>
    <property type="match status" value="1"/>
</dbReference>
<comment type="caution">
    <text evidence="1">The sequence shown here is derived from an EMBL/GenBank/DDBJ whole genome shotgun (WGS) entry which is preliminary data.</text>
</comment>
<accession>A0A822Z344</accession>
<proteinExistence type="predicted"/>
<dbReference type="Proteomes" id="UP000607653">
    <property type="component" value="Unassembled WGS sequence"/>
</dbReference>
<keyword evidence="2" id="KW-1185">Reference proteome</keyword>
<gene>
    <name evidence="1" type="ORF">HUJ06_006568</name>
</gene>
<organism evidence="1 2">
    <name type="scientific">Nelumbo nucifera</name>
    <name type="common">Sacred lotus</name>
    <dbReference type="NCBI Taxonomy" id="4432"/>
    <lineage>
        <taxon>Eukaryota</taxon>
        <taxon>Viridiplantae</taxon>
        <taxon>Streptophyta</taxon>
        <taxon>Embryophyta</taxon>
        <taxon>Tracheophyta</taxon>
        <taxon>Spermatophyta</taxon>
        <taxon>Magnoliopsida</taxon>
        <taxon>Proteales</taxon>
        <taxon>Nelumbonaceae</taxon>
        <taxon>Nelumbo</taxon>
    </lineage>
</organism>
<protein>
    <submittedName>
        <fullName evidence="1">Uncharacterized protein</fullName>
    </submittedName>
</protein>
<name>A0A822Z344_NELNU</name>
<reference evidence="1 2" key="1">
    <citation type="journal article" date="2020" name="Mol. Biol. Evol.">
        <title>Distinct Expression and Methylation Patterns for Genes with Different Fates following a Single Whole-Genome Duplication in Flowering Plants.</title>
        <authorList>
            <person name="Shi T."/>
            <person name="Rahmani R.S."/>
            <person name="Gugger P.F."/>
            <person name="Wang M."/>
            <person name="Li H."/>
            <person name="Zhang Y."/>
            <person name="Li Z."/>
            <person name="Wang Q."/>
            <person name="Van de Peer Y."/>
            <person name="Marchal K."/>
            <person name="Chen J."/>
        </authorList>
    </citation>
    <scope>NUCLEOTIDE SEQUENCE [LARGE SCALE GENOMIC DNA]</scope>
    <source>
        <tissue evidence="1">Leaf</tissue>
    </source>
</reference>